<sequence length="270" mass="29695">MSDKSNLPAIRQQVTELVLAGSTKHAEEAISVTAEKFGDLAVVEVLNTLEPHVASLHLSAFDGGKMSLATLLIPPKAWAESLAYFAATWDEDWIEDEPEVLAESLFAHIHGVIYASDDEERRAELLNEALATDWGTTAFAVLFSTAAEEIIEIANDIHNLGAHRSGQTTSDHDVIPLALEIARTNEEAWDRVLFEIFPDWIPGENELHAGSDEEDGDDNDEAEDEDREHEYAIGRTTKELLLRLRRQVPSKAASTPKAGGRPSLGEDIFS</sequence>
<feature type="region of interest" description="Disordered" evidence="1">
    <location>
        <begin position="204"/>
        <end position="270"/>
    </location>
</feature>
<feature type="compositionally biased region" description="Acidic residues" evidence="1">
    <location>
        <begin position="212"/>
        <end position="227"/>
    </location>
</feature>
<protein>
    <submittedName>
        <fullName evidence="2">Uncharacterized protein</fullName>
    </submittedName>
</protein>
<accession>A0A1J5T2U6</accession>
<evidence type="ECO:0000256" key="1">
    <source>
        <dbReference type="SAM" id="MobiDB-lite"/>
    </source>
</evidence>
<name>A0A1J5T2U6_9ZZZZ</name>
<organism evidence="2">
    <name type="scientific">mine drainage metagenome</name>
    <dbReference type="NCBI Taxonomy" id="410659"/>
    <lineage>
        <taxon>unclassified sequences</taxon>
        <taxon>metagenomes</taxon>
        <taxon>ecological metagenomes</taxon>
    </lineage>
</organism>
<dbReference type="EMBL" id="MLJW01000011">
    <property type="protein sequence ID" value="OIR14475.1"/>
    <property type="molecule type" value="Genomic_DNA"/>
</dbReference>
<dbReference type="AlphaFoldDB" id="A0A1J5T2U6"/>
<reference evidence="2" key="1">
    <citation type="submission" date="2016-10" db="EMBL/GenBank/DDBJ databases">
        <title>Sequence of Gallionella enrichment culture.</title>
        <authorList>
            <person name="Poehlein A."/>
            <person name="Muehling M."/>
            <person name="Daniel R."/>
        </authorList>
    </citation>
    <scope>NUCLEOTIDE SEQUENCE</scope>
</reference>
<comment type="caution">
    <text evidence="2">The sequence shown here is derived from an EMBL/GenBank/DDBJ whole genome shotgun (WGS) entry which is preliminary data.</text>
</comment>
<gene>
    <name evidence="2" type="ORF">GALL_42760</name>
</gene>
<proteinExistence type="predicted"/>
<evidence type="ECO:0000313" key="2">
    <source>
        <dbReference type="EMBL" id="OIR14475.1"/>
    </source>
</evidence>
<feature type="compositionally biased region" description="Basic and acidic residues" evidence="1">
    <location>
        <begin position="228"/>
        <end position="242"/>
    </location>
</feature>